<feature type="transmembrane region" description="Helical" evidence="1">
    <location>
        <begin position="169"/>
        <end position="188"/>
    </location>
</feature>
<evidence type="ECO:0000313" key="3">
    <source>
        <dbReference type="Proteomes" id="UP000886743"/>
    </source>
</evidence>
<evidence type="ECO:0000256" key="1">
    <source>
        <dbReference type="SAM" id="Phobius"/>
    </source>
</evidence>
<dbReference type="AlphaFoldDB" id="A0A9D1NHL0"/>
<organism evidence="2 3">
    <name type="scientific">Candidatus Aphodoplasma excrementigallinarum</name>
    <dbReference type="NCBI Taxonomy" id="2840673"/>
    <lineage>
        <taxon>Bacteria</taxon>
        <taxon>Bacillati</taxon>
        <taxon>Bacillota</taxon>
        <taxon>Clostridia</taxon>
        <taxon>Eubacteriales</taxon>
        <taxon>Candidatus Aphodoplasma</taxon>
    </lineage>
</organism>
<name>A0A9D1NHL0_9FIRM</name>
<keyword evidence="1" id="KW-0472">Membrane</keyword>
<dbReference type="Proteomes" id="UP000886743">
    <property type="component" value="Unassembled WGS sequence"/>
</dbReference>
<comment type="caution">
    <text evidence="2">The sequence shown here is derived from an EMBL/GenBank/DDBJ whole genome shotgun (WGS) entry which is preliminary data.</text>
</comment>
<accession>A0A9D1NHL0</accession>
<protein>
    <submittedName>
        <fullName evidence="2">DUF1275 domain-containing protein</fullName>
    </submittedName>
</protein>
<dbReference type="EMBL" id="DVOF01000202">
    <property type="protein sequence ID" value="HIV03269.1"/>
    <property type="molecule type" value="Genomic_DNA"/>
</dbReference>
<feature type="transmembrane region" description="Helical" evidence="1">
    <location>
        <begin position="83"/>
        <end position="104"/>
    </location>
</feature>
<sequence>MSETFLIGAVLAAVGGYLDAYTYTCRGHVFANAQTGNIVLLGVKAAGRDWSGVLYYAIPILAFVIGIFIAEQIRKRFTAQSNLHWRQIVVLIEAAVLFGIGFLPTGGLDMLANVLVAFVCSLQAESFRKVNGSPYATTMCTGNLRSAAEQMFLYSQTKERRFLQSSARYCGIIAFFILGACVGALLTGPWGGRAVFAAGAALLLVFLLMFFKDETESREGKA</sequence>
<gene>
    <name evidence="2" type="ORF">IAC74_06805</name>
</gene>
<feature type="transmembrane region" description="Helical" evidence="1">
    <location>
        <begin position="194"/>
        <end position="211"/>
    </location>
</feature>
<reference evidence="2" key="2">
    <citation type="journal article" date="2021" name="PeerJ">
        <title>Extensive microbial diversity within the chicken gut microbiome revealed by metagenomics and culture.</title>
        <authorList>
            <person name="Gilroy R."/>
            <person name="Ravi A."/>
            <person name="Getino M."/>
            <person name="Pursley I."/>
            <person name="Horton D.L."/>
            <person name="Alikhan N.F."/>
            <person name="Baker D."/>
            <person name="Gharbi K."/>
            <person name="Hall N."/>
            <person name="Watson M."/>
            <person name="Adriaenssens E.M."/>
            <person name="Foster-Nyarko E."/>
            <person name="Jarju S."/>
            <person name="Secka A."/>
            <person name="Antonio M."/>
            <person name="Oren A."/>
            <person name="Chaudhuri R.R."/>
            <person name="La Ragione R."/>
            <person name="Hildebrand F."/>
            <person name="Pallen M.J."/>
        </authorList>
    </citation>
    <scope>NUCLEOTIDE SEQUENCE</scope>
    <source>
        <strain evidence="2">4920</strain>
    </source>
</reference>
<proteinExistence type="predicted"/>
<reference evidence="2" key="1">
    <citation type="submission" date="2020-10" db="EMBL/GenBank/DDBJ databases">
        <authorList>
            <person name="Gilroy R."/>
        </authorList>
    </citation>
    <scope>NUCLEOTIDE SEQUENCE</scope>
    <source>
        <strain evidence="2">4920</strain>
    </source>
</reference>
<dbReference type="Pfam" id="PF06912">
    <property type="entry name" value="DUF1275"/>
    <property type="match status" value="1"/>
</dbReference>
<dbReference type="PANTHER" id="PTHR37314:SF4">
    <property type="entry name" value="UPF0700 TRANSMEMBRANE PROTEIN YOAK"/>
    <property type="match status" value="1"/>
</dbReference>
<evidence type="ECO:0000313" key="2">
    <source>
        <dbReference type="EMBL" id="HIV03269.1"/>
    </source>
</evidence>
<dbReference type="PANTHER" id="PTHR37314">
    <property type="entry name" value="SLR0142 PROTEIN"/>
    <property type="match status" value="1"/>
</dbReference>
<feature type="transmembrane region" description="Helical" evidence="1">
    <location>
        <begin position="53"/>
        <end position="71"/>
    </location>
</feature>
<keyword evidence="1" id="KW-0812">Transmembrane</keyword>
<dbReference type="InterPro" id="IPR010699">
    <property type="entry name" value="DUF1275"/>
</dbReference>
<keyword evidence="1" id="KW-1133">Transmembrane helix</keyword>